<name>A0A5Q2VCW0_SERPR</name>
<organism evidence="1 2">
    <name type="scientific">Serratia proteamaculans</name>
    <dbReference type="NCBI Taxonomy" id="28151"/>
    <lineage>
        <taxon>Bacteria</taxon>
        <taxon>Pseudomonadati</taxon>
        <taxon>Pseudomonadota</taxon>
        <taxon>Gammaproteobacteria</taxon>
        <taxon>Enterobacterales</taxon>
        <taxon>Yersiniaceae</taxon>
        <taxon>Serratia</taxon>
    </lineage>
</organism>
<dbReference type="RefSeq" id="WP_153860124.1">
    <property type="nucleotide sequence ID" value="NZ_CP045913.1"/>
</dbReference>
<proteinExistence type="predicted"/>
<evidence type="ECO:0000313" key="1">
    <source>
        <dbReference type="EMBL" id="QGH63397.1"/>
    </source>
</evidence>
<dbReference type="AlphaFoldDB" id="A0A5Q2VCW0"/>
<accession>A0A5Q2VCW0</accession>
<dbReference type="EMBL" id="CP045913">
    <property type="protein sequence ID" value="QGH63397.1"/>
    <property type="molecule type" value="Genomic_DNA"/>
</dbReference>
<evidence type="ECO:0000313" key="2">
    <source>
        <dbReference type="Proteomes" id="UP000381260"/>
    </source>
</evidence>
<protein>
    <recommendedName>
        <fullName evidence="3">Antitermination protein</fullName>
    </recommendedName>
</protein>
<evidence type="ECO:0008006" key="3">
    <source>
        <dbReference type="Google" id="ProtNLM"/>
    </source>
</evidence>
<reference evidence="1 2" key="1">
    <citation type="submission" date="2019-11" db="EMBL/GenBank/DDBJ databases">
        <title>The Phosphoenolpyruvate Phosphotransferase System Regulates Serratia proteamaculans 336X Biofilm Formation and Wheat Roots colonization.</title>
        <authorList>
            <person name="Liu F."/>
        </authorList>
    </citation>
    <scope>NUCLEOTIDE SEQUENCE [LARGE SCALE GENOMIC DNA]</scope>
    <source>
        <strain evidence="1 2">336X</strain>
    </source>
</reference>
<dbReference type="Proteomes" id="UP000381260">
    <property type="component" value="Chromosome"/>
</dbReference>
<sequence length="152" mass="17654">MLTYVQKATQVKLPGYRQTSTTPPKLFQEVMMIKLQNIKDNARSRRAAKRQEKQQAWKCENPMGRQHKVEAQRISMVKRAGYSPAPLKFLARNAISAVRDYKMQIVRASYLYQYEFKRKPMIEGAMCLPEVAMFAAGNRSEDYTNPYHVMKG</sequence>
<gene>
    <name evidence="1" type="ORF">GHV41_22250</name>
</gene>